<feature type="transmembrane region" description="Helical" evidence="10">
    <location>
        <begin position="141"/>
        <end position="160"/>
    </location>
</feature>
<comment type="subcellular location">
    <subcellularLocation>
        <location evidence="1">Cell membrane</location>
        <topology evidence="1">Multi-pass membrane protein</topology>
    </subcellularLocation>
</comment>
<feature type="transmembrane region" description="Helical" evidence="10">
    <location>
        <begin position="62"/>
        <end position="80"/>
    </location>
</feature>
<proteinExistence type="inferred from homology"/>
<keyword evidence="8 9" id="KW-0807">Transducer</keyword>
<organism evidence="12 13">
    <name type="scientific">Astatotilapia calliptera</name>
    <name type="common">Eastern happy</name>
    <name type="synonym">Chromis callipterus</name>
    <dbReference type="NCBI Taxonomy" id="8154"/>
    <lineage>
        <taxon>Eukaryota</taxon>
        <taxon>Metazoa</taxon>
        <taxon>Chordata</taxon>
        <taxon>Craniata</taxon>
        <taxon>Vertebrata</taxon>
        <taxon>Euteleostomi</taxon>
        <taxon>Actinopterygii</taxon>
        <taxon>Neopterygii</taxon>
        <taxon>Teleostei</taxon>
        <taxon>Neoteleostei</taxon>
        <taxon>Acanthomorphata</taxon>
        <taxon>Ovalentaria</taxon>
        <taxon>Cichlomorphae</taxon>
        <taxon>Cichliformes</taxon>
        <taxon>Cichlidae</taxon>
        <taxon>African cichlids</taxon>
        <taxon>Pseudocrenilabrinae</taxon>
        <taxon>Haplochromini</taxon>
        <taxon>Astatotilapia</taxon>
    </lineage>
</organism>
<keyword evidence="5 9" id="KW-0297">G-protein coupled receptor</keyword>
<keyword evidence="2" id="KW-1003">Cell membrane</keyword>
<keyword evidence="6 10" id="KW-0472">Membrane</keyword>
<evidence type="ECO:0000313" key="12">
    <source>
        <dbReference type="Ensembl" id="ENSACLP00000012438.2"/>
    </source>
</evidence>
<dbReference type="AlphaFoldDB" id="A0A3P8P5Y8"/>
<feature type="domain" description="G-protein coupled receptors family 1 profile" evidence="11">
    <location>
        <begin position="40"/>
        <end position="220"/>
    </location>
</feature>
<evidence type="ECO:0000256" key="7">
    <source>
        <dbReference type="ARBA" id="ARBA00023170"/>
    </source>
</evidence>
<dbReference type="GO" id="GO:0045028">
    <property type="term" value="F:G protein-coupled purinergic nucleotide receptor activity"/>
    <property type="evidence" value="ECO:0007669"/>
    <property type="project" value="TreeGrafter"/>
</dbReference>
<reference evidence="12" key="4">
    <citation type="submission" date="2025-09" db="UniProtKB">
        <authorList>
            <consortium name="Ensembl"/>
        </authorList>
    </citation>
    <scope>IDENTIFICATION</scope>
</reference>
<dbReference type="Proteomes" id="UP000265100">
    <property type="component" value="Chromosome 3"/>
</dbReference>
<keyword evidence="3 9" id="KW-0812">Transmembrane</keyword>
<evidence type="ECO:0000256" key="2">
    <source>
        <dbReference type="ARBA" id="ARBA00022475"/>
    </source>
</evidence>
<evidence type="ECO:0000256" key="8">
    <source>
        <dbReference type="ARBA" id="ARBA00023224"/>
    </source>
</evidence>
<evidence type="ECO:0000256" key="9">
    <source>
        <dbReference type="RuleBase" id="RU000688"/>
    </source>
</evidence>
<comment type="similarity">
    <text evidence="9">Belongs to the G-protein coupled receptor 1 family.</text>
</comment>
<dbReference type="Gene3D" id="1.20.1070.10">
    <property type="entry name" value="Rhodopsin 7-helix transmembrane proteins"/>
    <property type="match status" value="1"/>
</dbReference>
<evidence type="ECO:0000313" key="13">
    <source>
        <dbReference type="Proteomes" id="UP000265100"/>
    </source>
</evidence>
<keyword evidence="13" id="KW-1185">Reference proteome</keyword>
<dbReference type="PRINTS" id="PR01157">
    <property type="entry name" value="P2YPURNOCPTR"/>
</dbReference>
<dbReference type="PROSITE" id="PS00237">
    <property type="entry name" value="G_PROTEIN_RECEP_F1_1"/>
    <property type="match status" value="1"/>
</dbReference>
<feature type="transmembrane region" description="Helical" evidence="10">
    <location>
        <begin position="92"/>
        <end position="120"/>
    </location>
</feature>
<evidence type="ECO:0000256" key="10">
    <source>
        <dbReference type="SAM" id="Phobius"/>
    </source>
</evidence>
<sequence>MVDPKYETSPSNQTCDAVDTSASTFFMVVYSLLFVVGLPLNGFVIKFYCCQAQQQASSSLKVFLKNLTAADFLLCLSLPLRIGHYNSGSIIIWQLYCSFGASAFYLNMYASIIFMGYIAANRYLKIVHPSRTRVLQTVRTARIISMITWTFLVTTGIIFIILFSSLINLCLLVSAAVFSSLVHWSLCPSKSFRLCVSLLSSWSSYPWSSSTTAPPAGCCR</sequence>
<dbReference type="InterPro" id="IPR000276">
    <property type="entry name" value="GPCR_Rhodpsn"/>
</dbReference>
<feature type="transmembrane region" description="Helical" evidence="10">
    <location>
        <begin position="28"/>
        <end position="50"/>
    </location>
</feature>
<keyword evidence="7 9" id="KW-0675">Receptor</keyword>
<dbReference type="PRINTS" id="PR00237">
    <property type="entry name" value="GPCRRHODOPSN"/>
</dbReference>
<evidence type="ECO:0000256" key="4">
    <source>
        <dbReference type="ARBA" id="ARBA00022989"/>
    </source>
</evidence>
<protein>
    <recommendedName>
        <fullName evidence="11">G-protein coupled receptors family 1 profile domain-containing protein</fullName>
    </recommendedName>
</protein>
<dbReference type="GO" id="GO:0005886">
    <property type="term" value="C:plasma membrane"/>
    <property type="evidence" value="ECO:0007669"/>
    <property type="project" value="UniProtKB-SubCell"/>
</dbReference>
<evidence type="ECO:0000256" key="5">
    <source>
        <dbReference type="ARBA" id="ARBA00023040"/>
    </source>
</evidence>
<evidence type="ECO:0000256" key="3">
    <source>
        <dbReference type="ARBA" id="ARBA00022692"/>
    </source>
</evidence>
<keyword evidence="4 10" id="KW-1133">Transmembrane helix</keyword>
<dbReference type="SUPFAM" id="SSF81321">
    <property type="entry name" value="Family A G protein-coupled receptor-like"/>
    <property type="match status" value="1"/>
</dbReference>
<dbReference type="PANTHER" id="PTHR24233:SF11">
    <property type="entry name" value="P2Y PURINOCEPTOR 14-LIKE"/>
    <property type="match status" value="1"/>
</dbReference>
<accession>A0A3P8P5Y8</accession>
<reference evidence="12 13" key="1">
    <citation type="submission" date="2018-05" db="EMBL/GenBank/DDBJ databases">
        <authorList>
            <person name="Datahose"/>
        </authorList>
    </citation>
    <scope>NUCLEOTIDE SEQUENCE</scope>
</reference>
<reference evidence="12" key="3">
    <citation type="submission" date="2025-08" db="UniProtKB">
        <authorList>
            <consortium name="Ensembl"/>
        </authorList>
    </citation>
    <scope>IDENTIFICATION</scope>
</reference>
<name>A0A3P8P5Y8_ASTCA</name>
<dbReference type="GeneTree" id="ENSGT01110000267167"/>
<dbReference type="PROSITE" id="PS50262">
    <property type="entry name" value="G_PROTEIN_RECEP_F1_2"/>
    <property type="match status" value="1"/>
</dbReference>
<evidence type="ECO:0000256" key="6">
    <source>
        <dbReference type="ARBA" id="ARBA00023136"/>
    </source>
</evidence>
<dbReference type="Pfam" id="PF00001">
    <property type="entry name" value="7tm_1"/>
    <property type="match status" value="1"/>
</dbReference>
<evidence type="ECO:0000256" key="1">
    <source>
        <dbReference type="ARBA" id="ARBA00004651"/>
    </source>
</evidence>
<reference evidence="13" key="2">
    <citation type="submission" date="2023-03" db="EMBL/GenBank/DDBJ databases">
        <authorList>
            <consortium name="Wellcome Sanger Institute Data Sharing"/>
        </authorList>
    </citation>
    <scope>NUCLEOTIDE SEQUENCE [LARGE SCALE GENOMIC DNA]</scope>
</reference>
<evidence type="ECO:0000259" key="11">
    <source>
        <dbReference type="PROSITE" id="PS50262"/>
    </source>
</evidence>
<dbReference type="Ensembl" id="ENSACLT00000012741.2">
    <property type="protein sequence ID" value="ENSACLP00000012438.2"/>
    <property type="gene ID" value="ENSACLG00000036071.1"/>
</dbReference>
<dbReference type="InterPro" id="IPR017452">
    <property type="entry name" value="GPCR_Rhodpsn_7TM"/>
</dbReference>
<dbReference type="PANTHER" id="PTHR24233">
    <property type="entry name" value="P2Y PURINOCEPTOR-RELATED G-PROTEIN COUPLED RECEPTOR"/>
    <property type="match status" value="1"/>
</dbReference>